<dbReference type="Pfam" id="PF10056">
    <property type="entry name" value="DUF2293"/>
    <property type="match status" value="1"/>
</dbReference>
<dbReference type="EMBL" id="JAMQAY010000001">
    <property type="protein sequence ID" value="MCM2400165.1"/>
    <property type="molecule type" value="Genomic_DNA"/>
</dbReference>
<keyword evidence="3" id="KW-1185">Reference proteome</keyword>
<sequence>MSTFPIDAVVEHIRHHHPGCPDFAVAYFSEEITRRDWRDASLGQAVGITMHNFLRHEMTEYETLLLHGMDRKEARLRVQPRIDAMLRLWRKKPRTKKQKRSPEVGNV</sequence>
<protein>
    <submittedName>
        <fullName evidence="2">DUF2293 domain-containing protein</fullName>
    </submittedName>
</protein>
<evidence type="ECO:0000259" key="1">
    <source>
        <dbReference type="Pfam" id="PF10056"/>
    </source>
</evidence>
<dbReference type="InterPro" id="IPR018744">
    <property type="entry name" value="DUF2293"/>
</dbReference>
<dbReference type="Proteomes" id="UP001155079">
    <property type="component" value="Unassembled WGS sequence"/>
</dbReference>
<organism evidence="2 3">
    <name type="scientific">Ciceribacter sichuanensis</name>
    <dbReference type="NCBI Taxonomy" id="2949647"/>
    <lineage>
        <taxon>Bacteria</taxon>
        <taxon>Pseudomonadati</taxon>
        <taxon>Pseudomonadota</taxon>
        <taxon>Alphaproteobacteria</taxon>
        <taxon>Hyphomicrobiales</taxon>
        <taxon>Rhizobiaceae</taxon>
        <taxon>Ciceribacter</taxon>
    </lineage>
</organism>
<dbReference type="RefSeq" id="WP_250943934.1">
    <property type="nucleotide sequence ID" value="NZ_JAMQAY010000001.1"/>
</dbReference>
<proteinExistence type="predicted"/>
<gene>
    <name evidence="2" type="ORF">NBH20_03300</name>
</gene>
<evidence type="ECO:0000313" key="3">
    <source>
        <dbReference type="Proteomes" id="UP001155079"/>
    </source>
</evidence>
<evidence type="ECO:0000313" key="2">
    <source>
        <dbReference type="EMBL" id="MCM2400165.1"/>
    </source>
</evidence>
<accession>A0ABT0V6D8</accession>
<feature type="domain" description="DUF2293" evidence="1">
    <location>
        <begin position="40"/>
        <end position="90"/>
    </location>
</feature>
<reference evidence="2 3" key="1">
    <citation type="submission" date="2022-06" db="EMBL/GenBank/DDBJ databases">
        <authorList>
            <person name="Sun Q."/>
        </authorList>
    </citation>
    <scope>NUCLEOTIDE SEQUENCE [LARGE SCALE GENOMIC DNA]</scope>
    <source>
        <strain evidence="2 3">S153</strain>
    </source>
</reference>
<name>A0ABT0V6D8_9HYPH</name>
<comment type="caution">
    <text evidence="2">The sequence shown here is derived from an EMBL/GenBank/DDBJ whole genome shotgun (WGS) entry which is preliminary data.</text>
</comment>